<organism evidence="12 13">
    <name type="scientific">Georgenia muralis</name>
    <dbReference type="NCBI Taxonomy" id="154117"/>
    <lineage>
        <taxon>Bacteria</taxon>
        <taxon>Bacillati</taxon>
        <taxon>Actinomycetota</taxon>
        <taxon>Actinomycetes</taxon>
        <taxon>Micrococcales</taxon>
        <taxon>Bogoriellaceae</taxon>
        <taxon>Georgenia</taxon>
    </lineage>
</organism>
<accession>A0A3N4Z271</accession>
<feature type="signal peptide" evidence="10">
    <location>
        <begin position="1"/>
        <end position="26"/>
    </location>
</feature>
<dbReference type="OrthoDB" id="25106at2"/>
<dbReference type="PROSITE" id="PS51296">
    <property type="entry name" value="RIESKE"/>
    <property type="match status" value="1"/>
</dbReference>
<protein>
    <recommendedName>
        <fullName evidence="2">Cytochrome bc1 complex Rieske iron-sulfur subunit</fullName>
    </recommendedName>
    <alternativeName>
        <fullName evidence="8">Cytochrome bc1 reductase complex subunit QcrA</fullName>
    </alternativeName>
</protein>
<dbReference type="GO" id="GO:0016020">
    <property type="term" value="C:membrane"/>
    <property type="evidence" value="ECO:0007669"/>
    <property type="project" value="InterPro"/>
</dbReference>
<evidence type="ECO:0000256" key="4">
    <source>
        <dbReference type="ARBA" id="ARBA00022723"/>
    </source>
</evidence>
<comment type="cofactor">
    <cofactor evidence="9">
        <name>[2Fe-2S] cluster</name>
        <dbReference type="ChEBI" id="CHEBI:190135"/>
    </cofactor>
</comment>
<dbReference type="InterPro" id="IPR036922">
    <property type="entry name" value="Rieske_2Fe-2S_sf"/>
</dbReference>
<evidence type="ECO:0000256" key="1">
    <source>
        <dbReference type="ARBA" id="ARBA00002494"/>
    </source>
</evidence>
<keyword evidence="13" id="KW-1185">Reference proteome</keyword>
<evidence type="ECO:0000256" key="7">
    <source>
        <dbReference type="ARBA" id="ARBA00023157"/>
    </source>
</evidence>
<dbReference type="InterPro" id="IPR017941">
    <property type="entry name" value="Rieske_2Fe-2S"/>
</dbReference>
<dbReference type="InterPro" id="IPR006311">
    <property type="entry name" value="TAT_signal"/>
</dbReference>
<dbReference type="CDD" id="cd03467">
    <property type="entry name" value="Rieske"/>
    <property type="match status" value="1"/>
</dbReference>
<dbReference type="PROSITE" id="PS51318">
    <property type="entry name" value="TAT"/>
    <property type="match status" value="1"/>
</dbReference>
<dbReference type="PRINTS" id="PR00162">
    <property type="entry name" value="RIESKE"/>
</dbReference>
<gene>
    <name evidence="12" type="ORF">EDD32_1829</name>
</gene>
<evidence type="ECO:0000256" key="9">
    <source>
        <dbReference type="ARBA" id="ARBA00034078"/>
    </source>
</evidence>
<name>A0A3N4Z271_9MICO</name>
<evidence type="ECO:0000313" key="12">
    <source>
        <dbReference type="EMBL" id="RPF27349.1"/>
    </source>
</evidence>
<sequence>MTAADAPTRRTFLVAGAGALAVPVLAACGAAEPAGTPTTGPATGTAAAPTPLASLTDLAPGTAVVVEPAPGEGVAVVRDEAGDVHGLSAVCTHRACLVAARGTELVCPCHGSTFSTTDGAVLAGPATQPLPPVELRVEGDDVLLG</sequence>
<evidence type="ECO:0000256" key="6">
    <source>
        <dbReference type="ARBA" id="ARBA00023014"/>
    </source>
</evidence>
<dbReference type="GO" id="GO:0051537">
    <property type="term" value="F:2 iron, 2 sulfur cluster binding"/>
    <property type="evidence" value="ECO:0007669"/>
    <property type="project" value="UniProtKB-KW"/>
</dbReference>
<keyword evidence="4" id="KW-0479">Metal-binding</keyword>
<evidence type="ECO:0000256" key="8">
    <source>
        <dbReference type="ARBA" id="ARBA00029586"/>
    </source>
</evidence>
<dbReference type="InterPro" id="IPR005805">
    <property type="entry name" value="Rieske_Fe-S_prot_C"/>
</dbReference>
<dbReference type="GO" id="GO:0004497">
    <property type="term" value="F:monooxygenase activity"/>
    <property type="evidence" value="ECO:0007669"/>
    <property type="project" value="UniProtKB-ARBA"/>
</dbReference>
<dbReference type="GO" id="GO:0046872">
    <property type="term" value="F:metal ion binding"/>
    <property type="evidence" value="ECO:0007669"/>
    <property type="project" value="UniProtKB-KW"/>
</dbReference>
<evidence type="ECO:0000256" key="5">
    <source>
        <dbReference type="ARBA" id="ARBA00023004"/>
    </source>
</evidence>
<evidence type="ECO:0000256" key="10">
    <source>
        <dbReference type="SAM" id="SignalP"/>
    </source>
</evidence>
<evidence type="ECO:0000256" key="3">
    <source>
        <dbReference type="ARBA" id="ARBA00022714"/>
    </source>
</evidence>
<dbReference type="EMBL" id="RKRA01000001">
    <property type="protein sequence ID" value="RPF27349.1"/>
    <property type="molecule type" value="Genomic_DNA"/>
</dbReference>
<dbReference type="InterPro" id="IPR014349">
    <property type="entry name" value="Rieske_Fe-S_prot"/>
</dbReference>
<dbReference type="Proteomes" id="UP000280726">
    <property type="component" value="Unassembled WGS sequence"/>
</dbReference>
<dbReference type="RefSeq" id="WP_123916843.1">
    <property type="nucleotide sequence ID" value="NZ_RKRA01000001.1"/>
</dbReference>
<comment type="caution">
    <text evidence="12">The sequence shown here is derived from an EMBL/GenBank/DDBJ whole genome shotgun (WGS) entry which is preliminary data.</text>
</comment>
<evidence type="ECO:0000259" key="11">
    <source>
        <dbReference type="PROSITE" id="PS51296"/>
    </source>
</evidence>
<keyword evidence="3" id="KW-0001">2Fe-2S</keyword>
<feature type="domain" description="Rieske" evidence="11">
    <location>
        <begin position="50"/>
        <end position="144"/>
    </location>
</feature>
<reference evidence="12 13" key="1">
    <citation type="submission" date="2018-11" db="EMBL/GenBank/DDBJ databases">
        <title>Sequencing the genomes of 1000 actinobacteria strains.</title>
        <authorList>
            <person name="Klenk H.-P."/>
        </authorList>
    </citation>
    <scope>NUCLEOTIDE SEQUENCE [LARGE SCALE GENOMIC DNA]</scope>
    <source>
        <strain evidence="12 13">DSM 14418</strain>
    </source>
</reference>
<dbReference type="Pfam" id="PF00355">
    <property type="entry name" value="Rieske"/>
    <property type="match status" value="1"/>
</dbReference>
<dbReference type="AlphaFoldDB" id="A0A3N4Z271"/>
<dbReference type="Gene3D" id="2.102.10.10">
    <property type="entry name" value="Rieske [2Fe-2S] iron-sulphur domain"/>
    <property type="match status" value="1"/>
</dbReference>
<dbReference type="GO" id="GO:0016705">
    <property type="term" value="F:oxidoreductase activity, acting on paired donors, with incorporation or reduction of molecular oxygen"/>
    <property type="evidence" value="ECO:0007669"/>
    <property type="project" value="UniProtKB-ARBA"/>
</dbReference>
<keyword evidence="10" id="KW-0732">Signal</keyword>
<proteinExistence type="predicted"/>
<dbReference type="SUPFAM" id="SSF50022">
    <property type="entry name" value="ISP domain"/>
    <property type="match status" value="1"/>
</dbReference>
<keyword evidence="7" id="KW-1015">Disulfide bond</keyword>
<evidence type="ECO:0000313" key="13">
    <source>
        <dbReference type="Proteomes" id="UP000280726"/>
    </source>
</evidence>
<keyword evidence="6" id="KW-0411">Iron-sulfur</keyword>
<feature type="chain" id="PRO_5018022556" description="Cytochrome bc1 complex Rieske iron-sulfur subunit" evidence="10">
    <location>
        <begin position="27"/>
        <end position="145"/>
    </location>
</feature>
<dbReference type="PANTHER" id="PTHR10134">
    <property type="entry name" value="CYTOCHROME B-C1 COMPLEX SUBUNIT RIESKE, MITOCHONDRIAL"/>
    <property type="match status" value="1"/>
</dbReference>
<comment type="function">
    <text evidence="1">Iron-sulfur subunit of the cytochrome bc1 complex, an essential component of the respiratory electron transport chain required for ATP synthesis. The bc1 complex catalyzes the oxidation of menaquinol and the reduction of cytochrome c in the respiratory chain. The bc1 complex operates through a Q-cycle mechanism that couples electron transfer to generation of the proton gradient that drives ATP synthesis.</text>
</comment>
<keyword evidence="5" id="KW-0408">Iron</keyword>
<evidence type="ECO:0000256" key="2">
    <source>
        <dbReference type="ARBA" id="ARBA00015816"/>
    </source>
</evidence>